<keyword evidence="4 5" id="KW-0472">Membrane</keyword>
<proteinExistence type="predicted"/>
<feature type="transmembrane region" description="Helical" evidence="5">
    <location>
        <begin position="83"/>
        <end position="106"/>
    </location>
</feature>
<evidence type="ECO:0000313" key="7">
    <source>
        <dbReference type="Proteomes" id="UP000728185"/>
    </source>
</evidence>
<dbReference type="Gene3D" id="1.10.1450.10">
    <property type="entry name" value="Tetraspanin"/>
    <property type="match status" value="1"/>
</dbReference>
<feature type="transmembrane region" description="Helical" evidence="5">
    <location>
        <begin position="12"/>
        <end position="34"/>
    </location>
</feature>
<dbReference type="GO" id="GO:0016020">
    <property type="term" value="C:membrane"/>
    <property type="evidence" value="ECO:0007669"/>
    <property type="project" value="UniProtKB-SubCell"/>
</dbReference>
<comment type="subcellular location">
    <subcellularLocation>
        <location evidence="1">Membrane</location>
        <topology evidence="1">Multi-pass membrane protein</topology>
    </subcellularLocation>
</comment>
<evidence type="ECO:0000313" key="6">
    <source>
        <dbReference type="EMBL" id="KAA0191575.1"/>
    </source>
</evidence>
<accession>A0A8E0RVG2</accession>
<dbReference type="OrthoDB" id="6257389at2759"/>
<dbReference type="Pfam" id="PF00335">
    <property type="entry name" value="Tetraspanin"/>
    <property type="match status" value="1"/>
</dbReference>
<organism evidence="6 7">
    <name type="scientific">Fasciolopsis buskii</name>
    <dbReference type="NCBI Taxonomy" id="27845"/>
    <lineage>
        <taxon>Eukaryota</taxon>
        <taxon>Metazoa</taxon>
        <taxon>Spiralia</taxon>
        <taxon>Lophotrochozoa</taxon>
        <taxon>Platyhelminthes</taxon>
        <taxon>Trematoda</taxon>
        <taxon>Digenea</taxon>
        <taxon>Plagiorchiida</taxon>
        <taxon>Echinostomata</taxon>
        <taxon>Echinostomatoidea</taxon>
        <taxon>Fasciolidae</taxon>
        <taxon>Fasciolopsis</taxon>
    </lineage>
</organism>
<dbReference type="InterPro" id="IPR018499">
    <property type="entry name" value="Tetraspanin/Peripherin"/>
</dbReference>
<protein>
    <recommendedName>
        <fullName evidence="8">Tetraspanin</fullName>
    </recommendedName>
</protein>
<feature type="transmembrane region" description="Helical" evidence="5">
    <location>
        <begin position="54"/>
        <end position="71"/>
    </location>
</feature>
<keyword evidence="7" id="KW-1185">Reference proteome</keyword>
<evidence type="ECO:0000256" key="3">
    <source>
        <dbReference type="ARBA" id="ARBA00022989"/>
    </source>
</evidence>
<dbReference type="EMBL" id="LUCM01006243">
    <property type="protein sequence ID" value="KAA0191575.1"/>
    <property type="molecule type" value="Genomic_DNA"/>
</dbReference>
<dbReference type="Proteomes" id="UP000728185">
    <property type="component" value="Unassembled WGS sequence"/>
</dbReference>
<feature type="transmembrane region" description="Helical" evidence="5">
    <location>
        <begin position="241"/>
        <end position="265"/>
    </location>
</feature>
<dbReference type="PANTHER" id="PTHR19282">
    <property type="entry name" value="TETRASPANIN"/>
    <property type="match status" value="1"/>
</dbReference>
<keyword evidence="2 5" id="KW-0812">Transmembrane</keyword>
<keyword evidence="3 5" id="KW-1133">Transmembrane helix</keyword>
<evidence type="ECO:0000256" key="4">
    <source>
        <dbReference type="ARBA" id="ARBA00023136"/>
    </source>
</evidence>
<evidence type="ECO:0000256" key="5">
    <source>
        <dbReference type="SAM" id="Phobius"/>
    </source>
</evidence>
<dbReference type="SUPFAM" id="SSF48652">
    <property type="entry name" value="Tetraspanin"/>
    <property type="match status" value="1"/>
</dbReference>
<reference evidence="6" key="1">
    <citation type="submission" date="2019-05" db="EMBL/GenBank/DDBJ databases">
        <title>Annotation for the trematode Fasciolopsis buski.</title>
        <authorList>
            <person name="Choi Y.-J."/>
        </authorList>
    </citation>
    <scope>NUCLEOTIDE SEQUENCE</scope>
    <source>
        <strain evidence="6">HT</strain>
        <tissue evidence="6">Whole worm</tissue>
    </source>
</reference>
<evidence type="ECO:0008006" key="8">
    <source>
        <dbReference type="Google" id="ProtNLM"/>
    </source>
</evidence>
<comment type="caution">
    <text evidence="6">The sequence shown here is derived from an EMBL/GenBank/DDBJ whole genome shotgun (WGS) entry which is preliminary data.</text>
</comment>
<sequence length="277" mass="31776">MGMEIKPRVCIWAILCLWLLLSTLALSIVVLLLYMYDSTLKSFFGEPMTRLTQTSSVILAGWMLVTFGAAIRSAKANRRSLSMVFFLFAVLGFAGEILAMIILAYYRSDVFGLSLLHEATLRLVRSYNHSSVARAALDVIHLRFECCGVDEWHREWKQVAPFPPRDKPNGEPWVPSSCCRGILKISPTCGFARVRSATTRGEIVKYLEYSFETVIPEPWYAHIQNEPCPERLFQWLEELPIYALMIGLAISVSRMMLTAYAVFVYSRKRPRIRRKKY</sequence>
<name>A0A8E0RVG2_9TREM</name>
<dbReference type="InterPro" id="IPR008952">
    <property type="entry name" value="Tetraspanin_EC2_sf"/>
</dbReference>
<dbReference type="AlphaFoldDB" id="A0A8E0RVG2"/>
<gene>
    <name evidence="6" type="ORF">FBUS_10722</name>
</gene>
<evidence type="ECO:0000256" key="2">
    <source>
        <dbReference type="ARBA" id="ARBA00022692"/>
    </source>
</evidence>
<evidence type="ECO:0000256" key="1">
    <source>
        <dbReference type="ARBA" id="ARBA00004141"/>
    </source>
</evidence>